<dbReference type="InterPro" id="IPR016186">
    <property type="entry name" value="C-type_lectin-like/link_sf"/>
</dbReference>
<dbReference type="AlphaFoldDB" id="A0A2N0ALL7"/>
<dbReference type="SUPFAM" id="SSF49313">
    <property type="entry name" value="Cadherin-like"/>
    <property type="match status" value="1"/>
</dbReference>
<dbReference type="Gene3D" id="2.60.40.10">
    <property type="entry name" value="Immunoglobulins"/>
    <property type="match status" value="1"/>
</dbReference>
<dbReference type="GO" id="GO:0005509">
    <property type="term" value="F:calcium ion binding"/>
    <property type="evidence" value="ECO:0007669"/>
    <property type="project" value="InterPro"/>
</dbReference>
<dbReference type="OrthoDB" id="344146at2"/>
<sequence>MRWKLFVSFLFLGWFLSCNQVNPRDELLFTLISGLNPIVTSSSSVSVSSSAKINVSSTSILLKYGTPQNFGISLVKLPTANVTISFTFSTTKMTINGSATSPSPTTLTFTPANYNVVQTISLASTTQILDSSSLSISATSVDPFYNTSGAVSVSHQNIYLAYTGNSFIFQNAVAAPTLTPSITFVITNCSVTPTLPTGLSLNASNCVISGTPTSGTLPSSSYAVTATNGTDSDTHNISIQIEPTVYKVFITAATFDGNLQGAAANGPAGADLKCNADANKPSTGTYKAMLTTDGGARVACDTTGNCTNSGENTDWVFQFGKYYVRASDSAFLFTPNTAGILPASSSIFSTAPYTMSESFDSGLLKTYWTGLATPNFYWQVASAQVTNTCSNWTSGSATSPASEGGRVGNSNSNDYTAFRNGASGVSCASLNYLVCVEQ</sequence>
<name>A0A2N0ALL7_9LEPT</name>
<dbReference type="RefSeq" id="WP_100742122.1">
    <property type="nucleotide sequence ID" value="NZ_NPDW01000001.1"/>
</dbReference>
<reference evidence="2 3" key="1">
    <citation type="submission" date="2017-07" db="EMBL/GenBank/DDBJ databases">
        <title>Leptospira spp. isolated from tropical soils.</title>
        <authorList>
            <person name="Thibeaux R."/>
            <person name="Iraola G."/>
            <person name="Ferres I."/>
            <person name="Bierque E."/>
            <person name="Girault D."/>
            <person name="Soupe-Gilbert M.-E."/>
            <person name="Picardeau M."/>
            <person name="Goarant C."/>
        </authorList>
    </citation>
    <scope>NUCLEOTIDE SEQUENCE [LARGE SCALE GENOMIC DNA]</scope>
    <source>
        <strain evidence="2 3">FH2-B-A1</strain>
    </source>
</reference>
<organism evidence="2 3">
    <name type="scientific">Leptospira harrisiae</name>
    <dbReference type="NCBI Taxonomy" id="2023189"/>
    <lineage>
        <taxon>Bacteria</taxon>
        <taxon>Pseudomonadati</taxon>
        <taxon>Spirochaetota</taxon>
        <taxon>Spirochaetia</taxon>
        <taxon>Leptospirales</taxon>
        <taxon>Leptospiraceae</taxon>
        <taxon>Leptospira</taxon>
    </lineage>
</organism>
<gene>
    <name evidence="2" type="ORF">CH364_02805</name>
</gene>
<dbReference type="EMBL" id="NPDX01000001">
    <property type="protein sequence ID" value="PJZ85209.1"/>
    <property type="molecule type" value="Genomic_DNA"/>
</dbReference>
<proteinExistence type="predicted"/>
<evidence type="ECO:0000259" key="1">
    <source>
        <dbReference type="Pfam" id="PF07588"/>
    </source>
</evidence>
<evidence type="ECO:0000313" key="2">
    <source>
        <dbReference type="EMBL" id="PJZ85209.1"/>
    </source>
</evidence>
<dbReference type="Proteomes" id="UP000232145">
    <property type="component" value="Unassembled WGS sequence"/>
</dbReference>
<keyword evidence="3" id="KW-1185">Reference proteome</keyword>
<evidence type="ECO:0000313" key="3">
    <source>
        <dbReference type="Proteomes" id="UP000232145"/>
    </source>
</evidence>
<dbReference type="InterPro" id="IPR013783">
    <property type="entry name" value="Ig-like_fold"/>
</dbReference>
<protein>
    <recommendedName>
        <fullName evidence="1">DUF1554 domain-containing protein</fullName>
    </recommendedName>
</protein>
<accession>A0A2N0ALL7</accession>
<feature type="domain" description="DUF1554" evidence="1">
    <location>
        <begin position="262"/>
        <end position="411"/>
    </location>
</feature>
<comment type="caution">
    <text evidence="2">The sequence shown here is derived from an EMBL/GenBank/DDBJ whole genome shotgun (WGS) entry which is preliminary data.</text>
</comment>
<dbReference type="Pfam" id="PF07588">
    <property type="entry name" value="DUF1554"/>
    <property type="match status" value="1"/>
</dbReference>
<dbReference type="Gene3D" id="3.10.100.10">
    <property type="entry name" value="Mannose-Binding Protein A, subunit A"/>
    <property type="match status" value="1"/>
</dbReference>
<dbReference type="InterPro" id="IPR011448">
    <property type="entry name" value="DUF1554"/>
</dbReference>
<dbReference type="InterPro" id="IPR015919">
    <property type="entry name" value="Cadherin-like_sf"/>
</dbReference>
<dbReference type="SUPFAM" id="SSF56436">
    <property type="entry name" value="C-type lectin-like"/>
    <property type="match status" value="1"/>
</dbReference>
<dbReference type="Pfam" id="PF05345">
    <property type="entry name" value="He_PIG"/>
    <property type="match status" value="1"/>
</dbReference>
<dbReference type="PROSITE" id="PS51257">
    <property type="entry name" value="PROKAR_LIPOPROTEIN"/>
    <property type="match status" value="1"/>
</dbReference>
<dbReference type="InterPro" id="IPR016187">
    <property type="entry name" value="CTDL_fold"/>
</dbReference>
<dbReference type="GO" id="GO:0016020">
    <property type="term" value="C:membrane"/>
    <property type="evidence" value="ECO:0007669"/>
    <property type="project" value="InterPro"/>
</dbReference>